<evidence type="ECO:0000313" key="1">
    <source>
        <dbReference type="EMBL" id="SOX52933.1"/>
    </source>
</evidence>
<gene>
    <name evidence="1" type="ORF">MAAFP003_1601</name>
</gene>
<accession>A0A2K4Y833</accession>
<proteinExistence type="predicted"/>
<evidence type="ECO:0000313" key="2">
    <source>
        <dbReference type="Proteomes" id="UP000236318"/>
    </source>
</evidence>
<protein>
    <submittedName>
        <fullName evidence="1">Phosphodiesterase</fullName>
    </submittedName>
</protein>
<sequence length="233" mass="24920">VSVSDVVALPFRLGSAVRGRRFFHPAGVLAKGHAERVAPAQCGLPFPSGDVVVRWSKAVGTPGSLPDFIGLAIRIADPQPRAGLWDILLVSAGSGVVTRAVALRPVASWTGQTMTNLMPLRYRERPWWLRARIDTEIGGTGLSLTDVAGRIQSGGIDVTLDQAGGRGDFTPLARLHVSDLVDAGRADVSFDPVLNTAPGVTLYPGWLADLRGRAYQRSREGRFSGLFAARRES</sequence>
<reference evidence="1" key="1">
    <citation type="submission" date="2018-01" db="EMBL/GenBank/DDBJ databases">
        <authorList>
            <consortium name="Urmite Genomes"/>
        </authorList>
    </citation>
    <scope>NUCLEOTIDE SEQUENCE [LARGE SCALE GENOMIC DNA]</scope>
    <source>
        <strain evidence="1">AFP003</strain>
    </source>
</reference>
<name>A0A2K4Y833_9MYCO</name>
<dbReference type="EMBL" id="FXEG02000002">
    <property type="protein sequence ID" value="SOX52933.1"/>
    <property type="molecule type" value="Genomic_DNA"/>
</dbReference>
<keyword evidence="2" id="KW-1185">Reference proteome</keyword>
<comment type="caution">
    <text evidence="1">The sequence shown here is derived from an EMBL/GenBank/DDBJ whole genome shotgun (WGS) entry which is preliminary data.</text>
</comment>
<dbReference type="Proteomes" id="UP000236318">
    <property type="component" value="Unassembled WGS sequence"/>
</dbReference>
<organism evidence="1 2">
    <name type="scientific">Mycobacterium ahvazicum</name>
    <dbReference type="NCBI Taxonomy" id="1964395"/>
    <lineage>
        <taxon>Bacteria</taxon>
        <taxon>Bacillati</taxon>
        <taxon>Actinomycetota</taxon>
        <taxon>Actinomycetes</taxon>
        <taxon>Mycobacteriales</taxon>
        <taxon>Mycobacteriaceae</taxon>
        <taxon>Mycobacterium</taxon>
        <taxon>Mycobacterium simiae complex</taxon>
    </lineage>
</organism>
<feature type="non-terminal residue" evidence="1">
    <location>
        <position position="1"/>
    </location>
</feature>
<dbReference type="AlphaFoldDB" id="A0A2K4Y833"/>